<dbReference type="GO" id="GO:0003700">
    <property type="term" value="F:DNA-binding transcription factor activity"/>
    <property type="evidence" value="ECO:0007669"/>
    <property type="project" value="InterPro"/>
</dbReference>
<accession>A0A378WSU3</accession>
<dbReference type="InterPro" id="IPR051011">
    <property type="entry name" value="Metal_resp_trans_reg"/>
</dbReference>
<dbReference type="Proteomes" id="UP000254055">
    <property type="component" value="Unassembled WGS sequence"/>
</dbReference>
<protein>
    <submittedName>
        <fullName evidence="5">ArsR family transcriptional regulator</fullName>
    </submittedName>
</protein>
<dbReference type="Pfam" id="PF01022">
    <property type="entry name" value="HTH_5"/>
    <property type="match status" value="1"/>
</dbReference>
<dbReference type="RefSeq" id="WP_115134393.1">
    <property type="nucleotide sequence ID" value="NZ_UGRS01000002.1"/>
</dbReference>
<dbReference type="PRINTS" id="PR00778">
    <property type="entry name" value="HTHARSR"/>
</dbReference>
<keyword evidence="1" id="KW-0805">Transcription regulation</keyword>
<dbReference type="PROSITE" id="PS50987">
    <property type="entry name" value="HTH_ARSR_2"/>
    <property type="match status" value="1"/>
</dbReference>
<dbReference type="AlphaFoldDB" id="A0A378WSU3"/>
<feature type="domain" description="HTH arsR-type" evidence="4">
    <location>
        <begin position="3"/>
        <end position="96"/>
    </location>
</feature>
<dbReference type="InterPro" id="IPR001845">
    <property type="entry name" value="HTH_ArsR_DNA-bd_dom"/>
</dbReference>
<gene>
    <name evidence="5" type="primary">bigR_2</name>
    <name evidence="5" type="ORF">NCTC12229_01832</name>
</gene>
<dbReference type="OrthoDB" id="8606801at2"/>
<dbReference type="SMART" id="SM00418">
    <property type="entry name" value="HTH_ARSR"/>
    <property type="match status" value="1"/>
</dbReference>
<evidence type="ECO:0000313" key="5">
    <source>
        <dbReference type="EMBL" id="SUA44346.1"/>
    </source>
</evidence>
<dbReference type="GO" id="GO:0003677">
    <property type="term" value="F:DNA binding"/>
    <property type="evidence" value="ECO:0007669"/>
    <property type="project" value="UniProtKB-KW"/>
</dbReference>
<dbReference type="InterPro" id="IPR036390">
    <property type="entry name" value="WH_DNA-bd_sf"/>
</dbReference>
<reference evidence="5 6" key="1">
    <citation type="submission" date="2018-06" db="EMBL/GenBank/DDBJ databases">
        <authorList>
            <consortium name="Pathogen Informatics"/>
            <person name="Doyle S."/>
        </authorList>
    </citation>
    <scope>NUCLEOTIDE SEQUENCE [LARGE SCALE GENOMIC DNA]</scope>
    <source>
        <strain evidence="5 6">NCTC12229</strain>
    </source>
</reference>
<dbReference type="PANTHER" id="PTHR43132:SF2">
    <property type="entry name" value="ARSENICAL RESISTANCE OPERON REPRESSOR ARSR-RELATED"/>
    <property type="match status" value="1"/>
</dbReference>
<evidence type="ECO:0000256" key="2">
    <source>
        <dbReference type="ARBA" id="ARBA00023125"/>
    </source>
</evidence>
<proteinExistence type="predicted"/>
<dbReference type="PANTHER" id="PTHR43132">
    <property type="entry name" value="ARSENICAL RESISTANCE OPERON REPRESSOR ARSR-RELATED"/>
    <property type="match status" value="1"/>
</dbReference>
<organism evidence="5 6">
    <name type="scientific">Neisseria zoodegmatis</name>
    <dbReference type="NCBI Taxonomy" id="326523"/>
    <lineage>
        <taxon>Bacteria</taxon>
        <taxon>Pseudomonadati</taxon>
        <taxon>Pseudomonadota</taxon>
        <taxon>Betaproteobacteria</taxon>
        <taxon>Neisseriales</taxon>
        <taxon>Neisseriaceae</taxon>
        <taxon>Neisseria</taxon>
    </lineage>
</organism>
<keyword evidence="2" id="KW-0238">DNA-binding</keyword>
<dbReference type="InterPro" id="IPR036388">
    <property type="entry name" value="WH-like_DNA-bd_sf"/>
</dbReference>
<sequence>MEISSDTVRTAMQLKLIAHPQRLAIAKLLLESEHSAAEIAQATGIHVTTVSNHLNKMRSGGAVDFTRYHRVMQYRLTSPLIVAVLRALQENGGGKEAV</sequence>
<evidence type="ECO:0000259" key="4">
    <source>
        <dbReference type="PROSITE" id="PS50987"/>
    </source>
</evidence>
<name>A0A378WSU3_9NEIS</name>
<dbReference type="EMBL" id="UGRS01000002">
    <property type="protein sequence ID" value="SUA44346.1"/>
    <property type="molecule type" value="Genomic_DNA"/>
</dbReference>
<dbReference type="SUPFAM" id="SSF46785">
    <property type="entry name" value="Winged helix' DNA-binding domain"/>
    <property type="match status" value="1"/>
</dbReference>
<dbReference type="InterPro" id="IPR011991">
    <property type="entry name" value="ArsR-like_HTH"/>
</dbReference>
<evidence type="ECO:0000256" key="3">
    <source>
        <dbReference type="ARBA" id="ARBA00023163"/>
    </source>
</evidence>
<evidence type="ECO:0000256" key="1">
    <source>
        <dbReference type="ARBA" id="ARBA00023015"/>
    </source>
</evidence>
<keyword evidence="3" id="KW-0804">Transcription</keyword>
<evidence type="ECO:0000313" key="6">
    <source>
        <dbReference type="Proteomes" id="UP000254055"/>
    </source>
</evidence>
<dbReference type="Gene3D" id="1.10.10.10">
    <property type="entry name" value="Winged helix-like DNA-binding domain superfamily/Winged helix DNA-binding domain"/>
    <property type="match status" value="1"/>
</dbReference>
<dbReference type="CDD" id="cd00090">
    <property type="entry name" value="HTH_ARSR"/>
    <property type="match status" value="1"/>
</dbReference>